<name>A0ABV2S7V6_BRAJP</name>
<reference evidence="2 3" key="1">
    <citation type="submission" date="2024-06" db="EMBL/GenBank/DDBJ databases">
        <title>Genomic Encyclopedia of Type Strains, Phase V (KMG-V): Genome sequencing to study the core and pangenomes of soil and plant-associated prokaryotes.</title>
        <authorList>
            <person name="Whitman W."/>
        </authorList>
    </citation>
    <scope>NUCLEOTIDE SEQUENCE [LARGE SCALE GENOMIC DNA]</scope>
    <source>
        <strain evidence="2 3">USDA 160</strain>
    </source>
</reference>
<evidence type="ECO:0008006" key="4">
    <source>
        <dbReference type="Google" id="ProtNLM"/>
    </source>
</evidence>
<gene>
    <name evidence="2" type="ORF">ABIF63_008966</name>
</gene>
<evidence type="ECO:0000313" key="3">
    <source>
        <dbReference type="Proteomes" id="UP001549291"/>
    </source>
</evidence>
<dbReference type="Proteomes" id="UP001549291">
    <property type="component" value="Unassembled WGS sequence"/>
</dbReference>
<accession>A0ABV2S7V6</accession>
<feature type="region of interest" description="Disordered" evidence="1">
    <location>
        <begin position="120"/>
        <end position="149"/>
    </location>
</feature>
<organism evidence="2 3">
    <name type="scientific">Bradyrhizobium japonicum</name>
    <dbReference type="NCBI Taxonomy" id="375"/>
    <lineage>
        <taxon>Bacteria</taxon>
        <taxon>Pseudomonadati</taxon>
        <taxon>Pseudomonadota</taxon>
        <taxon>Alphaproteobacteria</taxon>
        <taxon>Hyphomicrobiales</taxon>
        <taxon>Nitrobacteraceae</taxon>
        <taxon>Bradyrhizobium</taxon>
    </lineage>
</organism>
<evidence type="ECO:0000313" key="2">
    <source>
        <dbReference type="EMBL" id="MET4724860.1"/>
    </source>
</evidence>
<keyword evidence="3" id="KW-1185">Reference proteome</keyword>
<evidence type="ECO:0000256" key="1">
    <source>
        <dbReference type="SAM" id="MobiDB-lite"/>
    </source>
</evidence>
<protein>
    <recommendedName>
        <fullName evidence="4">Bacterial mobilisation domain-containing protein</fullName>
    </recommendedName>
</protein>
<dbReference type="InterPro" id="IPR053842">
    <property type="entry name" value="NikA-like"/>
</dbReference>
<dbReference type="Pfam" id="PF21983">
    <property type="entry name" value="NikA-like"/>
    <property type="match status" value="1"/>
</dbReference>
<dbReference type="EMBL" id="JBEPTQ010000002">
    <property type="protein sequence ID" value="MET4724860.1"/>
    <property type="molecule type" value="Genomic_DNA"/>
</dbReference>
<proteinExistence type="predicted"/>
<sequence length="149" mass="16392">MPRPRTHQLAARTRAITVRVMPSEFARLQAEAAQAGASVSGLAERYITRGTVRVEASRMPAPLDPALIAELKRIGNNLNQIAHALNSNLPPDTLSTAGNLRDLIHTLMRDELLLQRLRDAKERGDDSAPASPRQEFQRVVSVRPSRSQG</sequence>
<comment type="caution">
    <text evidence="2">The sequence shown here is derived from an EMBL/GenBank/DDBJ whole genome shotgun (WGS) entry which is preliminary data.</text>
</comment>